<dbReference type="HOGENOM" id="CLU_2109733_0_0_1"/>
<evidence type="ECO:0000313" key="2">
    <source>
        <dbReference type="Proteomes" id="UP000054321"/>
    </source>
</evidence>
<dbReference type="EMBL" id="KN832897">
    <property type="protein sequence ID" value="KIM93259.1"/>
    <property type="molecule type" value="Genomic_DNA"/>
</dbReference>
<accession>A0A0C3GPD1</accession>
<protein>
    <submittedName>
        <fullName evidence="1">Uncharacterized protein</fullName>
    </submittedName>
</protein>
<reference evidence="1 2" key="1">
    <citation type="submission" date="2014-04" db="EMBL/GenBank/DDBJ databases">
        <authorList>
            <consortium name="DOE Joint Genome Institute"/>
            <person name="Kuo A."/>
            <person name="Martino E."/>
            <person name="Perotto S."/>
            <person name="Kohler A."/>
            <person name="Nagy L.G."/>
            <person name="Floudas D."/>
            <person name="Copeland A."/>
            <person name="Barry K.W."/>
            <person name="Cichocki N."/>
            <person name="Veneault-Fourrey C."/>
            <person name="LaButti K."/>
            <person name="Lindquist E.A."/>
            <person name="Lipzen A."/>
            <person name="Lundell T."/>
            <person name="Morin E."/>
            <person name="Murat C."/>
            <person name="Sun H."/>
            <person name="Tunlid A."/>
            <person name="Henrissat B."/>
            <person name="Grigoriev I.V."/>
            <person name="Hibbett D.S."/>
            <person name="Martin F."/>
            <person name="Nordberg H.P."/>
            <person name="Cantor M.N."/>
            <person name="Hua S.X."/>
        </authorList>
    </citation>
    <scope>NUCLEOTIDE SEQUENCE [LARGE SCALE GENOMIC DNA]</scope>
    <source>
        <strain evidence="1 2">Zn</strain>
    </source>
</reference>
<name>A0A0C3GPD1_OIDMZ</name>
<dbReference type="Proteomes" id="UP000054321">
    <property type="component" value="Unassembled WGS sequence"/>
</dbReference>
<dbReference type="AlphaFoldDB" id="A0A0C3GPD1"/>
<proteinExistence type="predicted"/>
<reference evidence="2" key="2">
    <citation type="submission" date="2015-01" db="EMBL/GenBank/DDBJ databases">
        <title>Evolutionary Origins and Diversification of the Mycorrhizal Mutualists.</title>
        <authorList>
            <consortium name="DOE Joint Genome Institute"/>
            <consortium name="Mycorrhizal Genomics Consortium"/>
            <person name="Kohler A."/>
            <person name="Kuo A."/>
            <person name="Nagy L.G."/>
            <person name="Floudas D."/>
            <person name="Copeland A."/>
            <person name="Barry K.W."/>
            <person name="Cichocki N."/>
            <person name="Veneault-Fourrey C."/>
            <person name="LaButti K."/>
            <person name="Lindquist E.A."/>
            <person name="Lipzen A."/>
            <person name="Lundell T."/>
            <person name="Morin E."/>
            <person name="Murat C."/>
            <person name="Riley R."/>
            <person name="Ohm R."/>
            <person name="Sun H."/>
            <person name="Tunlid A."/>
            <person name="Henrissat B."/>
            <person name="Grigoriev I.V."/>
            <person name="Hibbett D.S."/>
            <person name="Martin F."/>
        </authorList>
    </citation>
    <scope>NUCLEOTIDE SEQUENCE [LARGE SCALE GENOMIC DNA]</scope>
    <source>
        <strain evidence="2">Zn</strain>
    </source>
</reference>
<dbReference type="InParanoid" id="A0A0C3GPD1"/>
<organism evidence="1 2">
    <name type="scientific">Oidiodendron maius (strain Zn)</name>
    <dbReference type="NCBI Taxonomy" id="913774"/>
    <lineage>
        <taxon>Eukaryota</taxon>
        <taxon>Fungi</taxon>
        <taxon>Dikarya</taxon>
        <taxon>Ascomycota</taxon>
        <taxon>Pezizomycotina</taxon>
        <taxon>Leotiomycetes</taxon>
        <taxon>Leotiomycetes incertae sedis</taxon>
        <taxon>Myxotrichaceae</taxon>
        <taxon>Oidiodendron</taxon>
    </lineage>
</organism>
<gene>
    <name evidence="1" type="ORF">OIDMADRAFT_61756</name>
</gene>
<keyword evidence="2" id="KW-1185">Reference proteome</keyword>
<sequence length="115" mass="12177">MAAPPPCSLKTDGFIGRCSACVYVLRQCDVDRKIKRTYRSLGEGPRGLDNGRIGRFAATLARERATKCQLKGRLQRGAQGGEGGVEGGCFGSVEFGLSPPNFGAERGAEPVDADD</sequence>
<evidence type="ECO:0000313" key="1">
    <source>
        <dbReference type="EMBL" id="KIM93259.1"/>
    </source>
</evidence>